<protein>
    <submittedName>
        <fullName evidence="2">Thioredoxin</fullName>
    </submittedName>
</protein>
<reference evidence="2 3" key="1">
    <citation type="submission" date="2016-10" db="EMBL/GenBank/DDBJ databases">
        <authorList>
            <person name="de Groot N.N."/>
        </authorList>
    </citation>
    <scope>NUCLEOTIDE SEQUENCE [LARGE SCALE GENOMIC DNA]</scope>
    <source>
        <strain evidence="2 3">DSM 12271</strain>
    </source>
</reference>
<dbReference type="Pfam" id="PF13462">
    <property type="entry name" value="Thioredoxin_4"/>
    <property type="match status" value="1"/>
</dbReference>
<evidence type="ECO:0000313" key="3">
    <source>
        <dbReference type="Proteomes" id="UP000198619"/>
    </source>
</evidence>
<dbReference type="Gene3D" id="3.40.30.10">
    <property type="entry name" value="Glutaredoxin"/>
    <property type="match status" value="1"/>
</dbReference>
<evidence type="ECO:0000313" key="2">
    <source>
        <dbReference type="EMBL" id="SFB08426.1"/>
    </source>
</evidence>
<evidence type="ECO:0000259" key="1">
    <source>
        <dbReference type="Pfam" id="PF13462"/>
    </source>
</evidence>
<accession>A0A1I0Y6Q1</accession>
<name>A0A1I0Y6Q1_9CLOT</name>
<dbReference type="OrthoDB" id="117402at2"/>
<dbReference type="AlphaFoldDB" id="A0A1I0Y6Q1"/>
<dbReference type="InterPro" id="IPR012336">
    <property type="entry name" value="Thioredoxin-like_fold"/>
</dbReference>
<gene>
    <name evidence="2" type="ORF">SAMN04488528_101145</name>
</gene>
<proteinExistence type="predicted"/>
<keyword evidence="3" id="KW-1185">Reference proteome</keyword>
<dbReference type="InterPro" id="IPR036249">
    <property type="entry name" value="Thioredoxin-like_sf"/>
</dbReference>
<dbReference type="STRING" id="84698.SAMN04488528_101145"/>
<dbReference type="Proteomes" id="UP000198619">
    <property type="component" value="Unassembled WGS sequence"/>
</dbReference>
<organism evidence="2 3">
    <name type="scientific">Clostridium frigidicarnis</name>
    <dbReference type="NCBI Taxonomy" id="84698"/>
    <lineage>
        <taxon>Bacteria</taxon>
        <taxon>Bacillati</taxon>
        <taxon>Bacillota</taxon>
        <taxon>Clostridia</taxon>
        <taxon>Eubacteriales</taxon>
        <taxon>Clostridiaceae</taxon>
        <taxon>Clostridium</taxon>
    </lineage>
</organism>
<dbReference type="EMBL" id="FOKI01000011">
    <property type="protein sequence ID" value="SFB08426.1"/>
    <property type="molecule type" value="Genomic_DNA"/>
</dbReference>
<dbReference type="SUPFAM" id="SSF52833">
    <property type="entry name" value="Thioredoxin-like"/>
    <property type="match status" value="1"/>
</dbReference>
<sequence length="194" mass="22502">MKSKSKMNKLLILMGAILLIVGVFIIKPIELNKKNNANSITDKGMIFGDINAPVKIYEYSDFNCPDCKKLNENIGDTLLEYINDKKVVLIFKLTNENMYLNIPKLSTEDYKELDKIFNEKDKYTNPQTEEDSKSYLGEDLYNERKNHSKEIKKEIEDLNITVIPTLYLGTEKMVGVYKEDEFKQIVENILNSKK</sequence>
<feature type="domain" description="Thioredoxin-like fold" evidence="1">
    <location>
        <begin position="42"/>
        <end position="187"/>
    </location>
</feature>